<evidence type="ECO:0000313" key="2">
    <source>
        <dbReference type="EMBL" id="CDO70453.1"/>
    </source>
</evidence>
<sequence length="85" mass="8111">MKLSTILVPVTLALGSFQSAKAGILSYGLCQTGCNSLAVACYAAGGFTFGTVTAGAGVPAVVLGCNAALGTCMAACAAVALAPIP</sequence>
<dbReference type="OrthoDB" id="10063670at2759"/>
<gene>
    <name evidence="2" type="ORF">BN946_scf184496.g2</name>
</gene>
<dbReference type="Proteomes" id="UP000029665">
    <property type="component" value="Unassembled WGS sequence"/>
</dbReference>
<dbReference type="AlphaFoldDB" id="A0A060SDH7"/>
<evidence type="ECO:0000313" key="3">
    <source>
        <dbReference type="Proteomes" id="UP000029665"/>
    </source>
</evidence>
<protein>
    <recommendedName>
        <fullName evidence="4">Cysteine-rich protein</fullName>
    </recommendedName>
</protein>
<proteinExistence type="predicted"/>
<dbReference type="PANTHER" id="PTHR37475">
    <property type="entry name" value="ZYGOTE-SPECIFIC CLASS V COPY B GENE PROTEIN"/>
    <property type="match status" value="1"/>
</dbReference>
<accession>A0A060SDH7</accession>
<evidence type="ECO:0000256" key="1">
    <source>
        <dbReference type="SAM" id="SignalP"/>
    </source>
</evidence>
<organism evidence="2 3">
    <name type="scientific">Pycnoporus cinnabarinus</name>
    <name type="common">Cinnabar-red polypore</name>
    <name type="synonym">Trametes cinnabarina</name>
    <dbReference type="NCBI Taxonomy" id="5643"/>
    <lineage>
        <taxon>Eukaryota</taxon>
        <taxon>Fungi</taxon>
        <taxon>Dikarya</taxon>
        <taxon>Basidiomycota</taxon>
        <taxon>Agaricomycotina</taxon>
        <taxon>Agaricomycetes</taxon>
        <taxon>Polyporales</taxon>
        <taxon>Polyporaceae</taxon>
        <taxon>Trametes</taxon>
    </lineage>
</organism>
<keyword evidence="3" id="KW-1185">Reference proteome</keyword>
<keyword evidence="1" id="KW-0732">Signal</keyword>
<name>A0A060SDH7_PYCCI</name>
<dbReference type="STRING" id="5643.A0A060SDH7"/>
<dbReference type="HOGENOM" id="CLU_166294_1_0_1"/>
<reference evidence="2" key="1">
    <citation type="submission" date="2014-01" db="EMBL/GenBank/DDBJ databases">
        <title>The genome of the white-rot fungus Pycnoporus cinnabarinus: a basidiomycete model with a versatile arsenal for lignocellulosic biomass breakdown.</title>
        <authorList>
            <person name="Levasseur A."/>
            <person name="Lomascolo A."/>
            <person name="Ruiz-Duenas F.J."/>
            <person name="Uzan E."/>
            <person name="Piumi F."/>
            <person name="Kues U."/>
            <person name="Ram A.F.J."/>
            <person name="Murat C."/>
            <person name="Haon M."/>
            <person name="Benoit I."/>
            <person name="Arfi Y."/>
            <person name="Chevret D."/>
            <person name="Drula E."/>
            <person name="Kwon M.J."/>
            <person name="Gouret P."/>
            <person name="Lesage-Meessen L."/>
            <person name="Lombard V."/>
            <person name="Mariette J."/>
            <person name="Noirot C."/>
            <person name="Park J."/>
            <person name="Patyshakuliyeva A."/>
            <person name="Wieneger R.A.B."/>
            <person name="Wosten H.A.B."/>
            <person name="Martin F."/>
            <person name="Coutinho P.M."/>
            <person name="de Vries R."/>
            <person name="Martinez A.T."/>
            <person name="Klopp C."/>
            <person name="Pontarotti P."/>
            <person name="Henrissat B."/>
            <person name="Record E."/>
        </authorList>
    </citation>
    <scope>NUCLEOTIDE SEQUENCE [LARGE SCALE GENOMIC DNA]</scope>
    <source>
        <strain evidence="2">BRFM137</strain>
    </source>
</reference>
<dbReference type="OMA" id="ACNTAYG"/>
<evidence type="ECO:0008006" key="4">
    <source>
        <dbReference type="Google" id="ProtNLM"/>
    </source>
</evidence>
<feature type="signal peptide" evidence="1">
    <location>
        <begin position="1"/>
        <end position="22"/>
    </location>
</feature>
<feature type="chain" id="PRO_5001591016" description="Cysteine-rich protein" evidence="1">
    <location>
        <begin position="23"/>
        <end position="85"/>
    </location>
</feature>
<dbReference type="EMBL" id="CCBP010000082">
    <property type="protein sequence ID" value="CDO70453.1"/>
    <property type="molecule type" value="Genomic_DNA"/>
</dbReference>
<comment type="caution">
    <text evidence="2">The sequence shown here is derived from an EMBL/GenBank/DDBJ whole genome shotgun (WGS) entry which is preliminary data.</text>
</comment>
<dbReference type="PANTHER" id="PTHR37475:SF1">
    <property type="entry name" value="ZYGOTE-SPECIFIC PROTEIN"/>
    <property type="match status" value="1"/>
</dbReference>